<dbReference type="PANTHER" id="PTHR24248">
    <property type="entry name" value="ADRENERGIC RECEPTOR-RELATED G-PROTEIN COUPLED RECEPTOR"/>
    <property type="match status" value="1"/>
</dbReference>
<dbReference type="Proteomes" id="UP000695022">
    <property type="component" value="Unplaced"/>
</dbReference>
<dbReference type="InterPro" id="IPR000276">
    <property type="entry name" value="GPCR_Rhodpsn"/>
</dbReference>
<evidence type="ECO:0000256" key="6">
    <source>
        <dbReference type="ARBA" id="ARBA00023136"/>
    </source>
</evidence>
<keyword evidence="8" id="KW-0807">Transducer</keyword>
<sequence>MTTASIFTMLAISMDRLWSVTWSVHYRNNNTTRKTIAIISVVWLLDVILILPAMIVDRVREHPKWSDPTLPGFRYDCIWDPARNVVFVYSVMFICYQVPLVLMIVCYFRVYYVMKKRARVSGARGAMFNQHTSHSVTGVATVATVARKEPPNEKPSIPAPVSAAVAVSTLNVENASTSTQPRVLVPAATATRRAGSRRAFITLTYILVSFLFCWGSFFVMFDMKAADPNSISDTTYTLLFWLPYFNSTLNPVLYGIGNPEFRKAFRMILQRK</sequence>
<name>A0ABM1DWC2_PRICU</name>
<reference evidence="12" key="1">
    <citation type="submission" date="2025-08" db="UniProtKB">
        <authorList>
            <consortium name="RefSeq"/>
        </authorList>
    </citation>
    <scope>IDENTIFICATION</scope>
</reference>
<organism evidence="11 12">
    <name type="scientific">Priapulus caudatus</name>
    <name type="common">Priapulid worm</name>
    <dbReference type="NCBI Taxonomy" id="37621"/>
    <lineage>
        <taxon>Eukaryota</taxon>
        <taxon>Metazoa</taxon>
        <taxon>Ecdysozoa</taxon>
        <taxon>Scalidophora</taxon>
        <taxon>Priapulida</taxon>
        <taxon>Priapulimorpha</taxon>
        <taxon>Priapulimorphida</taxon>
        <taxon>Priapulidae</taxon>
        <taxon>Priapulus</taxon>
    </lineage>
</organism>
<keyword evidence="5" id="KW-0297">G-protein coupled receptor</keyword>
<dbReference type="PRINTS" id="PR00237">
    <property type="entry name" value="GPCRRHODOPSN"/>
</dbReference>
<keyword evidence="7" id="KW-0675">Receptor</keyword>
<accession>A0ABM1DWC2</accession>
<proteinExistence type="predicted"/>
<feature type="transmembrane region" description="Helical" evidence="9">
    <location>
        <begin position="86"/>
        <end position="110"/>
    </location>
</feature>
<dbReference type="PANTHER" id="PTHR24248:SF176">
    <property type="entry name" value="G-PROTEIN COUPLED RECEPTOR 101-RELATED"/>
    <property type="match status" value="1"/>
</dbReference>
<comment type="subcellular location">
    <subcellularLocation>
        <location evidence="1">Cell membrane</location>
        <topology evidence="1">Multi-pass membrane protein</topology>
    </subcellularLocation>
</comment>
<keyword evidence="2" id="KW-1003">Cell membrane</keyword>
<evidence type="ECO:0000256" key="8">
    <source>
        <dbReference type="ARBA" id="ARBA00023224"/>
    </source>
</evidence>
<keyword evidence="6 9" id="KW-0472">Membrane</keyword>
<gene>
    <name evidence="12" type="primary">LOC106806723</name>
</gene>
<feature type="transmembrane region" description="Helical" evidence="9">
    <location>
        <begin position="199"/>
        <end position="218"/>
    </location>
</feature>
<evidence type="ECO:0000313" key="12">
    <source>
        <dbReference type="RefSeq" id="XP_014664243.1"/>
    </source>
</evidence>
<dbReference type="RefSeq" id="XP_014664243.1">
    <property type="nucleotide sequence ID" value="XM_014808757.1"/>
</dbReference>
<dbReference type="Pfam" id="PF00001">
    <property type="entry name" value="7tm_1"/>
    <property type="match status" value="1"/>
</dbReference>
<feature type="transmembrane region" description="Helical" evidence="9">
    <location>
        <begin position="238"/>
        <end position="257"/>
    </location>
</feature>
<evidence type="ECO:0000256" key="2">
    <source>
        <dbReference type="ARBA" id="ARBA00022475"/>
    </source>
</evidence>
<feature type="transmembrane region" description="Helical" evidence="9">
    <location>
        <begin position="36"/>
        <end position="56"/>
    </location>
</feature>
<dbReference type="GeneID" id="106806723"/>
<keyword evidence="11" id="KW-1185">Reference proteome</keyword>
<evidence type="ECO:0000256" key="3">
    <source>
        <dbReference type="ARBA" id="ARBA00022692"/>
    </source>
</evidence>
<keyword evidence="4 9" id="KW-1133">Transmembrane helix</keyword>
<evidence type="ECO:0000256" key="7">
    <source>
        <dbReference type="ARBA" id="ARBA00023170"/>
    </source>
</evidence>
<evidence type="ECO:0000256" key="9">
    <source>
        <dbReference type="SAM" id="Phobius"/>
    </source>
</evidence>
<evidence type="ECO:0000256" key="5">
    <source>
        <dbReference type="ARBA" id="ARBA00023040"/>
    </source>
</evidence>
<evidence type="ECO:0000259" key="10">
    <source>
        <dbReference type="PROSITE" id="PS50262"/>
    </source>
</evidence>
<protein>
    <submittedName>
        <fullName evidence="12">5-hydroxytryptamine receptor 1D-like</fullName>
    </submittedName>
</protein>
<dbReference type="SUPFAM" id="SSF81321">
    <property type="entry name" value="Family A G protein-coupled receptor-like"/>
    <property type="match status" value="1"/>
</dbReference>
<dbReference type="PROSITE" id="PS50262">
    <property type="entry name" value="G_PROTEIN_RECEP_F1_2"/>
    <property type="match status" value="1"/>
</dbReference>
<evidence type="ECO:0000256" key="1">
    <source>
        <dbReference type="ARBA" id="ARBA00004651"/>
    </source>
</evidence>
<evidence type="ECO:0000313" key="11">
    <source>
        <dbReference type="Proteomes" id="UP000695022"/>
    </source>
</evidence>
<dbReference type="InterPro" id="IPR017452">
    <property type="entry name" value="GPCR_Rhodpsn_7TM"/>
</dbReference>
<evidence type="ECO:0000256" key="4">
    <source>
        <dbReference type="ARBA" id="ARBA00022989"/>
    </source>
</evidence>
<feature type="domain" description="G-protein coupled receptors family 1 profile" evidence="10">
    <location>
        <begin position="1"/>
        <end position="254"/>
    </location>
</feature>
<dbReference type="Gene3D" id="1.20.1070.10">
    <property type="entry name" value="Rhodopsin 7-helix transmembrane proteins"/>
    <property type="match status" value="1"/>
</dbReference>
<keyword evidence="3 9" id="KW-0812">Transmembrane</keyword>